<gene>
    <name evidence="3" type="ORF">ACJIZ3_004730</name>
</gene>
<dbReference type="InterPro" id="IPR049306">
    <property type="entry name" value="GLV1-2"/>
</dbReference>
<feature type="compositionally biased region" description="Basic and acidic residues" evidence="1">
    <location>
        <begin position="54"/>
        <end position="67"/>
    </location>
</feature>
<feature type="chain" id="PRO_5044867567" evidence="2">
    <location>
        <begin position="29"/>
        <end position="85"/>
    </location>
</feature>
<feature type="region of interest" description="Disordered" evidence="1">
    <location>
        <begin position="42"/>
        <end position="85"/>
    </location>
</feature>
<name>A0ABD3S2V9_9LAMI</name>
<proteinExistence type="predicted"/>
<dbReference type="AlphaFoldDB" id="A0ABD3S2V9"/>
<dbReference type="Proteomes" id="UP001634393">
    <property type="component" value="Unassembled WGS sequence"/>
</dbReference>
<dbReference type="Pfam" id="PF21529">
    <property type="entry name" value="GLV1-2"/>
    <property type="match status" value="1"/>
</dbReference>
<keyword evidence="4" id="KW-1185">Reference proteome</keyword>
<dbReference type="EMBL" id="JBJXBP010000007">
    <property type="protein sequence ID" value="KAL3818825.1"/>
    <property type="molecule type" value="Genomic_DNA"/>
</dbReference>
<feature type="signal peptide" evidence="2">
    <location>
        <begin position="1"/>
        <end position="28"/>
    </location>
</feature>
<sequence length="85" mass="9719">MAFLPTKHLVLMTIVLLFFMITIGNTQGRNLPVELISTDQELQQSTKNENGEEMFTRNEAEQPRDGEDLAVMDYTPARKKTPIHN</sequence>
<comment type="caution">
    <text evidence="3">The sequence shown here is derived from an EMBL/GenBank/DDBJ whole genome shotgun (WGS) entry which is preliminary data.</text>
</comment>
<evidence type="ECO:0000313" key="3">
    <source>
        <dbReference type="EMBL" id="KAL3818825.1"/>
    </source>
</evidence>
<reference evidence="3 4" key="1">
    <citation type="submission" date="2024-12" db="EMBL/GenBank/DDBJ databases">
        <title>The unique morphological basis and parallel evolutionary history of personate flowers in Penstemon.</title>
        <authorList>
            <person name="Depatie T.H."/>
            <person name="Wessinger C.A."/>
        </authorList>
    </citation>
    <scope>NUCLEOTIDE SEQUENCE [LARGE SCALE GENOMIC DNA]</scope>
    <source>
        <strain evidence="3">WTNN_2</strain>
        <tissue evidence="3">Leaf</tissue>
    </source>
</reference>
<evidence type="ECO:0000256" key="1">
    <source>
        <dbReference type="SAM" id="MobiDB-lite"/>
    </source>
</evidence>
<protein>
    <submittedName>
        <fullName evidence="3">Uncharacterized protein</fullName>
    </submittedName>
</protein>
<organism evidence="3 4">
    <name type="scientific">Penstemon smallii</name>
    <dbReference type="NCBI Taxonomy" id="265156"/>
    <lineage>
        <taxon>Eukaryota</taxon>
        <taxon>Viridiplantae</taxon>
        <taxon>Streptophyta</taxon>
        <taxon>Embryophyta</taxon>
        <taxon>Tracheophyta</taxon>
        <taxon>Spermatophyta</taxon>
        <taxon>Magnoliopsida</taxon>
        <taxon>eudicotyledons</taxon>
        <taxon>Gunneridae</taxon>
        <taxon>Pentapetalae</taxon>
        <taxon>asterids</taxon>
        <taxon>lamiids</taxon>
        <taxon>Lamiales</taxon>
        <taxon>Plantaginaceae</taxon>
        <taxon>Cheloneae</taxon>
        <taxon>Penstemon</taxon>
    </lineage>
</organism>
<evidence type="ECO:0000256" key="2">
    <source>
        <dbReference type="SAM" id="SignalP"/>
    </source>
</evidence>
<keyword evidence="2" id="KW-0732">Signal</keyword>
<accession>A0ABD3S2V9</accession>
<evidence type="ECO:0000313" key="4">
    <source>
        <dbReference type="Proteomes" id="UP001634393"/>
    </source>
</evidence>